<feature type="transmembrane region" description="Helical" evidence="1">
    <location>
        <begin position="69"/>
        <end position="95"/>
    </location>
</feature>
<keyword evidence="3" id="KW-1185">Reference proteome</keyword>
<protein>
    <submittedName>
        <fullName evidence="2">Uncharacterized protein</fullName>
    </submittedName>
</protein>
<evidence type="ECO:0000256" key="1">
    <source>
        <dbReference type="SAM" id="Phobius"/>
    </source>
</evidence>
<proteinExistence type="predicted"/>
<organism evidence="2 3">
    <name type="scientific">Megasphaera intestinihominis</name>
    <dbReference type="NCBI Taxonomy" id="3133159"/>
    <lineage>
        <taxon>Bacteria</taxon>
        <taxon>Bacillati</taxon>
        <taxon>Bacillota</taxon>
        <taxon>Negativicutes</taxon>
        <taxon>Veillonellales</taxon>
        <taxon>Veillonellaceae</taxon>
        <taxon>Megasphaera</taxon>
    </lineage>
</organism>
<accession>A0ABV1CXA9</accession>
<keyword evidence="1" id="KW-0812">Transmembrane</keyword>
<sequence>MRFVIYLRKHVHKIFHGPFGDIQAILADPEFRKRKIRDNLYACSFISCLLCIIALTGVIGTYAPNAAGAVLPAINATAVYGIIFSVNVLFFAGFYRCLHGAVRNEKILENLVYIFLFINSSLACLTFFSTQDGSSFFFEYLLMLILVYLLPIYDNLKVLFPIVAVNLVTTFAVIAMTGHQIAWQDQYDIVLFYLVCLVIIFSRRHLALAFAQIRMHLRSSNEESFTSGAGPMS</sequence>
<gene>
    <name evidence="2" type="ORF">WMO23_08590</name>
</gene>
<evidence type="ECO:0000313" key="3">
    <source>
        <dbReference type="Proteomes" id="UP001433088"/>
    </source>
</evidence>
<dbReference type="RefSeq" id="WP_349173789.1">
    <property type="nucleotide sequence ID" value="NZ_JBBMEU010000051.1"/>
</dbReference>
<feature type="transmembrane region" description="Helical" evidence="1">
    <location>
        <begin position="40"/>
        <end position="63"/>
    </location>
</feature>
<dbReference type="EMBL" id="JBBMEU010000051">
    <property type="protein sequence ID" value="MEQ2422781.1"/>
    <property type="molecule type" value="Genomic_DNA"/>
</dbReference>
<reference evidence="2 3" key="1">
    <citation type="submission" date="2024-03" db="EMBL/GenBank/DDBJ databases">
        <title>Human intestinal bacterial collection.</title>
        <authorList>
            <person name="Pauvert C."/>
            <person name="Hitch T.C.A."/>
            <person name="Clavel T."/>
        </authorList>
    </citation>
    <scope>NUCLEOTIDE SEQUENCE [LARGE SCALE GENOMIC DNA]</scope>
    <source>
        <strain evidence="2 3">CLA-AA-H81</strain>
    </source>
</reference>
<keyword evidence="1" id="KW-1133">Transmembrane helix</keyword>
<name>A0ABV1CXA9_9FIRM</name>
<evidence type="ECO:0000313" key="2">
    <source>
        <dbReference type="EMBL" id="MEQ2422781.1"/>
    </source>
</evidence>
<keyword evidence="1" id="KW-0472">Membrane</keyword>
<feature type="transmembrane region" description="Helical" evidence="1">
    <location>
        <begin position="158"/>
        <end position="178"/>
    </location>
</feature>
<feature type="transmembrane region" description="Helical" evidence="1">
    <location>
        <begin position="190"/>
        <end position="211"/>
    </location>
</feature>
<feature type="transmembrane region" description="Helical" evidence="1">
    <location>
        <begin position="134"/>
        <end position="151"/>
    </location>
</feature>
<comment type="caution">
    <text evidence="2">The sequence shown here is derived from an EMBL/GenBank/DDBJ whole genome shotgun (WGS) entry which is preliminary data.</text>
</comment>
<feature type="transmembrane region" description="Helical" evidence="1">
    <location>
        <begin position="107"/>
        <end position="128"/>
    </location>
</feature>
<dbReference type="Proteomes" id="UP001433088">
    <property type="component" value="Unassembled WGS sequence"/>
</dbReference>